<evidence type="ECO:0000256" key="4">
    <source>
        <dbReference type="ARBA" id="ARBA00022679"/>
    </source>
</evidence>
<dbReference type="EC" id="2.3.2.27" evidence="11"/>
<evidence type="ECO:0000256" key="6">
    <source>
        <dbReference type="ARBA" id="ARBA00022771"/>
    </source>
</evidence>
<dbReference type="PROSITE" id="PS00518">
    <property type="entry name" value="ZF_RING_1"/>
    <property type="match status" value="1"/>
</dbReference>
<evidence type="ECO:0000256" key="10">
    <source>
        <dbReference type="PROSITE-ProRule" id="PRU00175"/>
    </source>
</evidence>
<organism evidence="14 15">
    <name type="scientific">Phtheirospermum japonicum</name>
    <dbReference type="NCBI Taxonomy" id="374723"/>
    <lineage>
        <taxon>Eukaryota</taxon>
        <taxon>Viridiplantae</taxon>
        <taxon>Streptophyta</taxon>
        <taxon>Embryophyta</taxon>
        <taxon>Tracheophyta</taxon>
        <taxon>Spermatophyta</taxon>
        <taxon>Magnoliopsida</taxon>
        <taxon>eudicotyledons</taxon>
        <taxon>Gunneridae</taxon>
        <taxon>Pentapetalae</taxon>
        <taxon>asterids</taxon>
        <taxon>lamiids</taxon>
        <taxon>Lamiales</taxon>
        <taxon>Orobanchaceae</taxon>
        <taxon>Orobanchaceae incertae sedis</taxon>
        <taxon>Phtheirospermum</taxon>
    </lineage>
</organism>
<dbReference type="Pfam" id="PF00097">
    <property type="entry name" value="zf-C3HC4"/>
    <property type="match status" value="1"/>
</dbReference>
<reference evidence="14" key="1">
    <citation type="submission" date="2020-07" db="EMBL/GenBank/DDBJ databases">
        <title>Ethylene signaling mediates host invasion by parasitic plants.</title>
        <authorList>
            <person name="Yoshida S."/>
        </authorList>
    </citation>
    <scope>NUCLEOTIDE SEQUENCE</scope>
    <source>
        <strain evidence="14">Okayama</strain>
    </source>
</reference>
<evidence type="ECO:0000256" key="12">
    <source>
        <dbReference type="SAM" id="MobiDB-lite"/>
    </source>
</evidence>
<comment type="caution">
    <text evidence="14">The sequence shown here is derived from an EMBL/GenBank/DDBJ whole genome shotgun (WGS) entry which is preliminary data.</text>
</comment>
<keyword evidence="9" id="KW-0472">Membrane</keyword>
<keyword evidence="15" id="KW-1185">Reference proteome</keyword>
<evidence type="ECO:0000256" key="7">
    <source>
        <dbReference type="ARBA" id="ARBA00022786"/>
    </source>
</evidence>
<keyword evidence="11" id="KW-0256">Endoplasmic reticulum</keyword>
<name>A0A830B1H4_9LAMI</name>
<keyword evidence="8 11" id="KW-0862">Zinc</keyword>
<dbReference type="AlphaFoldDB" id="A0A830B1H4"/>
<proteinExistence type="predicted"/>
<dbReference type="Gene3D" id="3.30.40.10">
    <property type="entry name" value="Zinc/RING finger domain, C3HC4 (zinc finger)"/>
    <property type="match status" value="1"/>
</dbReference>
<keyword evidence="5 11" id="KW-0479">Metal-binding</keyword>
<dbReference type="InterPro" id="IPR013083">
    <property type="entry name" value="Znf_RING/FYVE/PHD"/>
</dbReference>
<evidence type="ECO:0000256" key="9">
    <source>
        <dbReference type="ARBA" id="ARBA00023136"/>
    </source>
</evidence>
<evidence type="ECO:0000256" key="2">
    <source>
        <dbReference type="ARBA" id="ARBA00004308"/>
    </source>
</evidence>
<comment type="domain">
    <text evidence="11">The RING-type zinc finger domain is responsible for E3 ligase activity.</text>
</comment>
<evidence type="ECO:0000313" key="14">
    <source>
        <dbReference type="EMBL" id="GFP79139.1"/>
    </source>
</evidence>
<feature type="region of interest" description="Disordered" evidence="12">
    <location>
        <begin position="1"/>
        <end position="26"/>
    </location>
</feature>
<dbReference type="GO" id="GO:0016567">
    <property type="term" value="P:protein ubiquitination"/>
    <property type="evidence" value="ECO:0007669"/>
    <property type="project" value="UniProtKB-UniPathway"/>
</dbReference>
<dbReference type="InterPro" id="IPR018957">
    <property type="entry name" value="Znf_C3HC4_RING-type"/>
</dbReference>
<protein>
    <recommendedName>
        <fullName evidence="11">E3 ubiquitin-protein ligase RMA</fullName>
        <ecNumber evidence="11">2.3.2.27</ecNumber>
    </recommendedName>
    <alternativeName>
        <fullName evidence="11">Protein RING membrane-anchor</fullName>
    </alternativeName>
    <alternativeName>
        <fullName evidence="11">RING-type E3 ubiquitin transferase RMA</fullName>
    </alternativeName>
</protein>
<gene>
    <name evidence="14" type="ORF">PHJA_000057400</name>
</gene>
<keyword evidence="6 10" id="KW-0863">Zinc-finger</keyword>
<dbReference type="EMBL" id="BMAC01000005">
    <property type="protein sequence ID" value="GFP79139.1"/>
    <property type="molecule type" value="Genomic_DNA"/>
</dbReference>
<comment type="subcellular location">
    <subcellularLocation>
        <location evidence="2">Endomembrane system</location>
    </subcellularLocation>
    <subcellularLocation>
        <location evidence="11">Endoplasmic reticulum membrane</location>
        <topology evidence="11">Single-pass type IV membrane protein</topology>
    </subcellularLocation>
</comment>
<dbReference type="InterPro" id="IPR001841">
    <property type="entry name" value="Znf_RING"/>
</dbReference>
<evidence type="ECO:0000313" key="15">
    <source>
        <dbReference type="Proteomes" id="UP000653305"/>
    </source>
</evidence>
<evidence type="ECO:0000256" key="3">
    <source>
        <dbReference type="ARBA" id="ARBA00004906"/>
    </source>
</evidence>
<evidence type="ECO:0000256" key="8">
    <source>
        <dbReference type="ARBA" id="ARBA00022833"/>
    </source>
</evidence>
<keyword evidence="7 11" id="KW-0833">Ubl conjugation pathway</keyword>
<dbReference type="InterPro" id="IPR045103">
    <property type="entry name" value="RNF5/RNF185-like"/>
</dbReference>
<dbReference type="GO" id="GO:0008270">
    <property type="term" value="F:zinc ion binding"/>
    <property type="evidence" value="ECO:0007669"/>
    <property type="project" value="UniProtKB-KW"/>
</dbReference>
<dbReference type="OrthoDB" id="6270329at2759"/>
<feature type="domain" description="RING-type" evidence="13">
    <location>
        <begin position="33"/>
        <end position="74"/>
    </location>
</feature>
<dbReference type="SMART" id="SM00184">
    <property type="entry name" value="RING"/>
    <property type="match status" value="1"/>
</dbReference>
<dbReference type="Proteomes" id="UP000653305">
    <property type="component" value="Unassembled WGS sequence"/>
</dbReference>
<feature type="compositionally biased region" description="Low complexity" evidence="12">
    <location>
        <begin position="8"/>
        <end position="25"/>
    </location>
</feature>
<keyword evidence="4 11" id="KW-0808">Transferase</keyword>
<evidence type="ECO:0000256" key="5">
    <source>
        <dbReference type="ARBA" id="ARBA00022723"/>
    </source>
</evidence>
<comment type="function">
    <text evidence="11">E3 ubiquitin-protein ligase.</text>
</comment>
<accession>A0A830B1H4</accession>
<evidence type="ECO:0000256" key="11">
    <source>
        <dbReference type="RuleBase" id="RU369090"/>
    </source>
</evidence>
<comment type="catalytic activity">
    <reaction evidence="1 11">
        <text>S-ubiquitinyl-[E2 ubiquitin-conjugating enzyme]-L-cysteine + [acceptor protein]-L-lysine = [E2 ubiquitin-conjugating enzyme]-L-cysteine + N(6)-ubiquitinyl-[acceptor protein]-L-lysine.</text>
        <dbReference type="EC" id="2.3.2.27"/>
    </reaction>
</comment>
<evidence type="ECO:0000256" key="1">
    <source>
        <dbReference type="ARBA" id="ARBA00000900"/>
    </source>
</evidence>
<dbReference type="PROSITE" id="PS50089">
    <property type="entry name" value="ZF_RING_2"/>
    <property type="match status" value="1"/>
</dbReference>
<dbReference type="SUPFAM" id="SSF57850">
    <property type="entry name" value="RING/U-box"/>
    <property type="match status" value="1"/>
</dbReference>
<dbReference type="InterPro" id="IPR017907">
    <property type="entry name" value="Znf_RING_CS"/>
</dbReference>
<dbReference type="GO" id="GO:0005789">
    <property type="term" value="C:endoplasmic reticulum membrane"/>
    <property type="evidence" value="ECO:0007669"/>
    <property type="project" value="UniProtKB-SubCell"/>
</dbReference>
<dbReference type="PANTHER" id="PTHR12313">
    <property type="entry name" value="E3 UBIQUITIN-PROTEIN LIGASE RNF5-RELATED"/>
    <property type="match status" value="1"/>
</dbReference>
<sequence length="111" mass="12454">MASGLGESTSTQPLSSSCSSTNNNNGDAGDSECNICFELAQDPIITLCDHFFCWPCLYRWLRIHSRSHECPVYKTLIKEEKLVPLYVRGKNSTDPRFKSITGMEILHRPTG</sequence>
<dbReference type="GO" id="GO:0006511">
    <property type="term" value="P:ubiquitin-dependent protein catabolic process"/>
    <property type="evidence" value="ECO:0007669"/>
    <property type="project" value="UniProtKB-UniRule"/>
</dbReference>
<evidence type="ECO:0000259" key="13">
    <source>
        <dbReference type="PROSITE" id="PS50089"/>
    </source>
</evidence>
<dbReference type="UniPathway" id="UPA00143"/>
<dbReference type="GO" id="GO:0061630">
    <property type="term" value="F:ubiquitin protein ligase activity"/>
    <property type="evidence" value="ECO:0007669"/>
    <property type="project" value="UniProtKB-UniRule"/>
</dbReference>
<comment type="pathway">
    <text evidence="3 11">Protein modification; protein ubiquitination.</text>
</comment>